<evidence type="ECO:0000256" key="6">
    <source>
        <dbReference type="ARBA" id="ARBA00022898"/>
    </source>
</evidence>
<evidence type="ECO:0000256" key="2">
    <source>
        <dbReference type="ARBA" id="ARBA00005011"/>
    </source>
</evidence>
<comment type="cofactor">
    <cofactor evidence="1 8">
        <name>pyridoxal 5'-phosphate</name>
        <dbReference type="ChEBI" id="CHEBI:597326"/>
    </cofactor>
</comment>
<evidence type="ECO:0000256" key="8">
    <source>
        <dbReference type="HAMAP-Rule" id="MF_01023"/>
    </source>
</evidence>
<keyword evidence="10" id="KW-0614">Plasmid</keyword>
<evidence type="ECO:0000256" key="3">
    <source>
        <dbReference type="ARBA" id="ARBA00011738"/>
    </source>
</evidence>
<evidence type="ECO:0000313" key="10">
    <source>
        <dbReference type="EMBL" id="BAL85057.1"/>
    </source>
</evidence>
<dbReference type="InterPro" id="IPR015424">
    <property type="entry name" value="PyrdxlP-dep_Trfase"/>
</dbReference>
<keyword evidence="5 8" id="KW-0808">Transferase</keyword>
<evidence type="ECO:0000256" key="1">
    <source>
        <dbReference type="ARBA" id="ARBA00001933"/>
    </source>
</evidence>
<dbReference type="CDD" id="cd00609">
    <property type="entry name" value="AAT_like"/>
    <property type="match status" value="1"/>
</dbReference>
<proteinExistence type="inferred from homology"/>
<dbReference type="EC" id="2.6.1.9" evidence="8"/>
<dbReference type="UniPathway" id="UPA00031">
    <property type="reaction ID" value="UER00012"/>
</dbReference>
<feature type="modified residue" description="N6-(pyridoxal phosphate)lysine" evidence="8">
    <location>
        <position position="207"/>
    </location>
</feature>
<dbReference type="InterPro" id="IPR050106">
    <property type="entry name" value="HistidinolP_aminotransfase"/>
</dbReference>
<evidence type="ECO:0000313" key="11">
    <source>
        <dbReference type="Proteomes" id="UP000007887"/>
    </source>
</evidence>
<dbReference type="Gene3D" id="3.90.1150.10">
    <property type="entry name" value="Aspartate Aminotransferase, domain 1"/>
    <property type="match status" value="1"/>
</dbReference>
<dbReference type="InterPro" id="IPR015421">
    <property type="entry name" value="PyrdxlP-dep_Trfase_major"/>
</dbReference>
<keyword evidence="6 8" id="KW-0663">Pyridoxal phosphate</keyword>
<keyword evidence="8" id="KW-0368">Histidine biosynthesis</keyword>
<dbReference type="Proteomes" id="UP000007887">
    <property type="component" value="Plasmid pSRC1"/>
</dbReference>
<dbReference type="InterPro" id="IPR001917">
    <property type="entry name" value="Aminotrans_II_pyridoxalP_BS"/>
</dbReference>
<reference evidence="10 11" key="1">
    <citation type="submission" date="2011-10" db="EMBL/GenBank/DDBJ databases">
        <title>Whole genome sequence of Selenomonas ruminantium subsp. lactilytica TAM6421.</title>
        <authorList>
            <person name="Oguchi A."/>
            <person name="Ankai A."/>
            <person name="Kaneko J."/>
            <person name="Yamada-Narita S."/>
            <person name="Fukui S."/>
            <person name="Takahashi M."/>
            <person name="Onodera T."/>
            <person name="Kojima S."/>
            <person name="Fushimi T."/>
            <person name="Abe N."/>
            <person name="Kamio Y."/>
            <person name="Yamazaki S."/>
            <person name="Fujita N."/>
        </authorList>
    </citation>
    <scope>NUCLEOTIDE SEQUENCE [LARGE SCALE GENOMIC DNA]</scope>
    <source>
        <strain evidence="11">NBRC 103574 / TAM6421</strain>
        <plasmid evidence="10 11">pSRC1</plasmid>
    </source>
</reference>
<dbReference type="NCBIfam" id="TIGR01141">
    <property type="entry name" value="hisC"/>
    <property type="match status" value="1"/>
</dbReference>
<dbReference type="KEGG" id="sri:SELR_pSRC102500"/>
<dbReference type="Pfam" id="PF00155">
    <property type="entry name" value="Aminotran_1_2"/>
    <property type="match status" value="1"/>
</dbReference>
<geneLocation type="plasmid" evidence="10 11">
    <name>pSRC1</name>
</geneLocation>
<evidence type="ECO:0000256" key="7">
    <source>
        <dbReference type="ARBA" id="ARBA00047481"/>
    </source>
</evidence>
<dbReference type="HAMAP" id="MF_01023">
    <property type="entry name" value="HisC_aminotrans_2"/>
    <property type="match status" value="1"/>
</dbReference>
<dbReference type="PATRIC" id="fig|927704.6.peg.3178"/>
<comment type="catalytic activity">
    <reaction evidence="7 8">
        <text>L-histidinol phosphate + 2-oxoglutarate = 3-(imidazol-4-yl)-2-oxopropyl phosphate + L-glutamate</text>
        <dbReference type="Rhea" id="RHEA:23744"/>
        <dbReference type="ChEBI" id="CHEBI:16810"/>
        <dbReference type="ChEBI" id="CHEBI:29985"/>
        <dbReference type="ChEBI" id="CHEBI:57766"/>
        <dbReference type="ChEBI" id="CHEBI:57980"/>
        <dbReference type="EC" id="2.6.1.9"/>
    </reaction>
</comment>
<name>I0GWC0_SELRL</name>
<dbReference type="InterPro" id="IPR015422">
    <property type="entry name" value="PyrdxlP-dep_Trfase_small"/>
</dbReference>
<evidence type="ECO:0000256" key="5">
    <source>
        <dbReference type="ARBA" id="ARBA00022679"/>
    </source>
</evidence>
<dbReference type="OrthoDB" id="9813612at2"/>
<evidence type="ECO:0000259" key="9">
    <source>
        <dbReference type="Pfam" id="PF00155"/>
    </source>
</evidence>
<keyword evidence="4 8" id="KW-0032">Aminotransferase</keyword>
<dbReference type="PROSITE" id="PS00599">
    <property type="entry name" value="AA_TRANSFER_CLASS_2"/>
    <property type="match status" value="1"/>
</dbReference>
<dbReference type="AlphaFoldDB" id="I0GWC0"/>
<accession>I0GWC0</accession>
<comment type="pathway">
    <text evidence="2 8">Amino-acid biosynthesis; L-histidine biosynthesis; L-histidine from 5-phospho-alpha-D-ribose 1-diphosphate: step 7/9.</text>
</comment>
<dbReference type="PANTHER" id="PTHR43643">
    <property type="entry name" value="HISTIDINOL-PHOSPHATE AMINOTRANSFERASE 2"/>
    <property type="match status" value="1"/>
</dbReference>
<gene>
    <name evidence="8 10" type="primary">hisC</name>
    <name evidence="10" type="ordered locus">SELR_pSRC102500</name>
</gene>
<dbReference type="Gene3D" id="3.40.640.10">
    <property type="entry name" value="Type I PLP-dependent aspartate aminotransferase-like (Major domain)"/>
    <property type="match status" value="1"/>
</dbReference>
<dbReference type="GO" id="GO:0004400">
    <property type="term" value="F:histidinol-phosphate transaminase activity"/>
    <property type="evidence" value="ECO:0007669"/>
    <property type="project" value="UniProtKB-UniRule"/>
</dbReference>
<organism evidence="10 11">
    <name type="scientific">Selenomonas ruminantium subsp. lactilytica (strain NBRC 103574 / TAM6421)</name>
    <dbReference type="NCBI Taxonomy" id="927704"/>
    <lineage>
        <taxon>Bacteria</taxon>
        <taxon>Bacillati</taxon>
        <taxon>Bacillota</taxon>
        <taxon>Negativicutes</taxon>
        <taxon>Selenomonadales</taxon>
        <taxon>Selenomonadaceae</taxon>
        <taxon>Selenomonas</taxon>
    </lineage>
</organism>
<dbReference type="GO" id="GO:0000105">
    <property type="term" value="P:L-histidine biosynthetic process"/>
    <property type="evidence" value="ECO:0007669"/>
    <property type="project" value="UniProtKB-UniRule"/>
</dbReference>
<dbReference type="InterPro" id="IPR005861">
    <property type="entry name" value="HisP_aminotrans"/>
</dbReference>
<dbReference type="GO" id="GO:0030170">
    <property type="term" value="F:pyridoxal phosphate binding"/>
    <property type="evidence" value="ECO:0007669"/>
    <property type="project" value="InterPro"/>
</dbReference>
<evidence type="ECO:0000256" key="4">
    <source>
        <dbReference type="ARBA" id="ARBA00022576"/>
    </source>
</evidence>
<comment type="subunit">
    <text evidence="3 8">Homodimer.</text>
</comment>
<comment type="similarity">
    <text evidence="8">Belongs to the class-II pyridoxal-phosphate-dependent aminotransferase family. Histidinol-phosphate aminotransferase subfamily.</text>
</comment>
<feature type="domain" description="Aminotransferase class I/classII large" evidence="9">
    <location>
        <begin position="22"/>
        <end position="345"/>
    </location>
</feature>
<keyword evidence="8" id="KW-0028">Amino-acid biosynthesis</keyword>
<dbReference type="HOGENOM" id="CLU_017584_3_0_9"/>
<dbReference type="EMBL" id="AP012299">
    <property type="protein sequence ID" value="BAL85057.1"/>
    <property type="molecule type" value="Genomic_DNA"/>
</dbReference>
<dbReference type="InterPro" id="IPR004839">
    <property type="entry name" value="Aminotransferase_I/II_large"/>
</dbReference>
<sequence length="350" mass="39696">MSLADNIRKVTPYTPGEQPQHKVIKLNTNEFPYPPSPKVVEAIRAINASKLRLYPDPDCRELRETLAEEYGLEPEQVFVGVGSDDVLSMCFLTYFAGKKPILFNDITYSFYEVWADVYRIPYETVPLREDFTFDPAGFIKENGGIVICNPNAPTSLEANMDDIEKVVAENQDSVVLIDEAYVDFGGHTALPLLKKYPNVVIIRTMSKSRALAGLRIGYAFGSRELIKALHDVKFSVNSYTLNMPSLAAGVAAANDREYFEETVDRVLVTREKAQETLRAFGFTVLESRTNFLFAKPPASITAENLFEQLKERNIYVRYFKKPRLSEYLRITIGTDTEMQEFVKVLQQILP</sequence>
<dbReference type="SUPFAM" id="SSF53383">
    <property type="entry name" value="PLP-dependent transferases"/>
    <property type="match status" value="1"/>
</dbReference>
<protein>
    <recommendedName>
        <fullName evidence="8">Histidinol-phosphate aminotransferase</fullName>
        <ecNumber evidence="8">2.6.1.9</ecNumber>
    </recommendedName>
    <alternativeName>
        <fullName evidence="8">Imidazole acetol-phosphate transaminase</fullName>
    </alternativeName>
</protein>
<dbReference type="PANTHER" id="PTHR43643:SF3">
    <property type="entry name" value="HISTIDINOL-PHOSPHATE AMINOTRANSFERASE"/>
    <property type="match status" value="1"/>
</dbReference>
<dbReference type="RefSeq" id="WP_014431266.1">
    <property type="nucleotide sequence ID" value="NC_017078.1"/>
</dbReference>